<gene>
    <name evidence="2" type="ORF">UU24_C0008G0003</name>
</gene>
<protein>
    <submittedName>
        <fullName evidence="2">Uncharacterized protein</fullName>
    </submittedName>
</protein>
<accession>A0A0G0W5C6</accession>
<name>A0A0G0W5C6_9BACT</name>
<comment type="caution">
    <text evidence="2">The sequence shown here is derived from an EMBL/GenBank/DDBJ whole genome shotgun (WGS) entry which is preliminary data.</text>
</comment>
<dbReference type="Proteomes" id="UP000034749">
    <property type="component" value="Unassembled WGS sequence"/>
</dbReference>
<reference evidence="2 3" key="1">
    <citation type="journal article" date="2015" name="Nature">
        <title>rRNA introns, odd ribosomes, and small enigmatic genomes across a large radiation of phyla.</title>
        <authorList>
            <person name="Brown C.T."/>
            <person name="Hug L.A."/>
            <person name="Thomas B.C."/>
            <person name="Sharon I."/>
            <person name="Castelle C.J."/>
            <person name="Singh A."/>
            <person name="Wilkins M.J."/>
            <person name="Williams K.H."/>
            <person name="Banfield J.F."/>
        </authorList>
    </citation>
    <scope>NUCLEOTIDE SEQUENCE [LARGE SCALE GENOMIC DNA]</scope>
</reference>
<feature type="transmembrane region" description="Helical" evidence="1">
    <location>
        <begin position="133"/>
        <end position="151"/>
    </location>
</feature>
<proteinExistence type="predicted"/>
<evidence type="ECO:0000313" key="3">
    <source>
        <dbReference type="Proteomes" id="UP000034749"/>
    </source>
</evidence>
<evidence type="ECO:0000313" key="2">
    <source>
        <dbReference type="EMBL" id="KKR79440.1"/>
    </source>
</evidence>
<evidence type="ECO:0000256" key="1">
    <source>
        <dbReference type="SAM" id="Phobius"/>
    </source>
</evidence>
<organism evidence="2 3">
    <name type="scientific">Candidatus Nomurabacteria bacterium GW2011_GWA2_40_9</name>
    <dbReference type="NCBI Taxonomy" id="1618734"/>
    <lineage>
        <taxon>Bacteria</taxon>
        <taxon>Candidatus Nomuraibacteriota</taxon>
    </lineage>
</organism>
<keyword evidence="1" id="KW-1133">Transmembrane helix</keyword>
<keyword evidence="1" id="KW-0812">Transmembrane</keyword>
<dbReference type="EMBL" id="LBZW01000008">
    <property type="protein sequence ID" value="KKR79440.1"/>
    <property type="molecule type" value="Genomic_DNA"/>
</dbReference>
<keyword evidence="1" id="KW-0472">Membrane</keyword>
<dbReference type="AlphaFoldDB" id="A0A0G0W5C6"/>
<sequence length="155" mass="17891">MQIKKFIISLFFVVFLFPIHAIIAETKPSETPASISVSQIKKNILEKTPEFISKLIIATVEMLENFRKTNGVLAKEKKQEFNQEVILLNTPKESTTTGSSSVADLSKFEIEKPFAYAKLFLMTILTLIFEQKVLFYGFLLILMATIFRFIWRKIF</sequence>